<accession>A0A067A0B9</accession>
<dbReference type="EMBL" id="JMIU01000001">
    <property type="protein sequence ID" value="KDN95790.1"/>
    <property type="molecule type" value="Genomic_DNA"/>
</dbReference>
<organism evidence="2 3">
    <name type="scientific">Hydrogenovibrio marinus</name>
    <dbReference type="NCBI Taxonomy" id="28885"/>
    <lineage>
        <taxon>Bacteria</taxon>
        <taxon>Pseudomonadati</taxon>
        <taxon>Pseudomonadota</taxon>
        <taxon>Gammaproteobacteria</taxon>
        <taxon>Thiotrichales</taxon>
        <taxon>Piscirickettsiaceae</taxon>
        <taxon>Hydrogenovibrio</taxon>
    </lineage>
</organism>
<proteinExistence type="predicted"/>
<gene>
    <name evidence="2" type="ORF">EI16_05710</name>
</gene>
<protein>
    <submittedName>
        <fullName evidence="2">Uncharacterized protein</fullName>
    </submittedName>
</protein>
<dbReference type="Proteomes" id="UP000027341">
    <property type="component" value="Unassembled WGS sequence"/>
</dbReference>
<keyword evidence="1" id="KW-1133">Transmembrane helix</keyword>
<name>A0A067A0B9_HYDMR</name>
<evidence type="ECO:0000256" key="1">
    <source>
        <dbReference type="SAM" id="Phobius"/>
    </source>
</evidence>
<evidence type="ECO:0000313" key="3">
    <source>
        <dbReference type="Proteomes" id="UP000027341"/>
    </source>
</evidence>
<reference evidence="2 3" key="1">
    <citation type="submission" date="2014-04" db="EMBL/GenBank/DDBJ databases">
        <title>Draft genome sequence of Hydrogenovibrio marinus MH-110, a model organism for aerobic H2 metabolism.</title>
        <authorList>
            <person name="Cha H.J."/>
            <person name="Jo B.H."/>
            <person name="Hwang B.H."/>
        </authorList>
    </citation>
    <scope>NUCLEOTIDE SEQUENCE [LARGE SCALE GENOMIC DNA]</scope>
    <source>
        <strain evidence="2 3">MH-110</strain>
    </source>
</reference>
<dbReference type="AlphaFoldDB" id="A0A067A0B9"/>
<keyword evidence="1" id="KW-0812">Transmembrane</keyword>
<evidence type="ECO:0000313" key="2">
    <source>
        <dbReference type="EMBL" id="KDN95790.1"/>
    </source>
</evidence>
<feature type="transmembrane region" description="Helical" evidence="1">
    <location>
        <begin position="6"/>
        <end position="24"/>
    </location>
</feature>
<sequence>MEIYNILLPLLTLIVGSILTYVFTKKLKQSEIAQQRKEEQYSKLLVKLQGFVGQTANKKTKEEFFEEFYKSWLYASDDVVSSINNLVEFIKNEKNPNPAEGRKIIGTIVLAMRKDLNKKSKLTHSDFNYTDVIN</sequence>
<keyword evidence="3" id="KW-1185">Reference proteome</keyword>
<comment type="caution">
    <text evidence="2">The sequence shown here is derived from an EMBL/GenBank/DDBJ whole genome shotgun (WGS) entry which is preliminary data.</text>
</comment>
<dbReference type="STRING" id="28885.EI16_05710"/>
<keyword evidence="1" id="KW-0472">Membrane</keyword>
<dbReference type="RefSeq" id="WP_029910617.1">
    <property type="nucleotide sequence ID" value="NZ_AP020335.1"/>
</dbReference>